<proteinExistence type="predicted"/>
<dbReference type="EMBL" id="JAPFFF010000001">
    <property type="protein sequence ID" value="KAK8898497.1"/>
    <property type="molecule type" value="Genomic_DNA"/>
</dbReference>
<dbReference type="SUPFAM" id="SSF50985">
    <property type="entry name" value="RCC1/BLIP-II"/>
    <property type="match status" value="1"/>
</dbReference>
<gene>
    <name evidence="1" type="ORF">M9Y10_000787</name>
</gene>
<evidence type="ECO:0008006" key="3">
    <source>
        <dbReference type="Google" id="ProtNLM"/>
    </source>
</evidence>
<keyword evidence="2" id="KW-1185">Reference proteome</keyword>
<dbReference type="InterPro" id="IPR009091">
    <property type="entry name" value="RCC1/BLIP-II"/>
</dbReference>
<dbReference type="Proteomes" id="UP001470230">
    <property type="component" value="Unassembled WGS sequence"/>
</dbReference>
<name>A0ABR2L5I8_9EUKA</name>
<organism evidence="1 2">
    <name type="scientific">Tritrichomonas musculus</name>
    <dbReference type="NCBI Taxonomy" id="1915356"/>
    <lineage>
        <taxon>Eukaryota</taxon>
        <taxon>Metamonada</taxon>
        <taxon>Parabasalia</taxon>
        <taxon>Tritrichomonadida</taxon>
        <taxon>Tritrichomonadidae</taxon>
        <taxon>Tritrichomonas</taxon>
    </lineage>
</organism>
<sequence length="564" mass="63384">MNNIFAEFISPLVSRLHLSDPTINSYIFDYPSDVKSKLPKFEELLSDDIRLLIQNLSSGSKVTINEEQSHKLLIISVLIDNEELFDELFKLFPIGINHSNIDRFLNQIQYIEKLSLLNKTKYFDLSSLIVKISSNLFLIDENQLKKLLKPILLSIFMNNNLKIKSEDWLFDFIQSLDKDNYDYDFYEQICISCLSEDRFKELLLSINPSEMTSTFWEHICSRICNPKLKENIEKNRYNKYSQSVVVAGFDKYNQLNESPNNKDENGDPIISPPVNLHLDSSSYQSCSAYSWHSVEVTNSSLLGVGENCSGRISGSLTKTEISHFTESCVKDNDGCPLNAISAVCGSFGTLCMFTKSGENERQLVLCDKEINGGKEVFLDAWNQEPVALFCVRLHAAAISKEGEVIFINRDSFKNSPSSPIASFPLPDGEEASSVARCNDSVVVLSSTGRVFSSVVEEGSSGLSFSAVVELSGLEIVCLSGVREHCLCVSSEGRVFGRGSNSRGRLGLGEGSGFVLSFTEISSLPGYEMRAAYAEVFIHFLRREKENLFLWMQRLRPAPPQQWCR</sequence>
<evidence type="ECO:0000313" key="1">
    <source>
        <dbReference type="EMBL" id="KAK8898497.1"/>
    </source>
</evidence>
<comment type="caution">
    <text evidence="1">The sequence shown here is derived from an EMBL/GenBank/DDBJ whole genome shotgun (WGS) entry which is preliminary data.</text>
</comment>
<dbReference type="Gene3D" id="2.130.10.30">
    <property type="entry name" value="Regulator of chromosome condensation 1/beta-lactamase-inhibitor protein II"/>
    <property type="match status" value="2"/>
</dbReference>
<protein>
    <recommendedName>
        <fullName evidence="3">BACK domain-containing protein</fullName>
    </recommendedName>
</protein>
<evidence type="ECO:0000313" key="2">
    <source>
        <dbReference type="Proteomes" id="UP001470230"/>
    </source>
</evidence>
<reference evidence="1 2" key="1">
    <citation type="submission" date="2024-04" db="EMBL/GenBank/DDBJ databases">
        <title>Tritrichomonas musculus Genome.</title>
        <authorList>
            <person name="Alves-Ferreira E."/>
            <person name="Grigg M."/>
            <person name="Lorenzi H."/>
            <person name="Galac M."/>
        </authorList>
    </citation>
    <scope>NUCLEOTIDE SEQUENCE [LARGE SCALE GENOMIC DNA]</scope>
    <source>
        <strain evidence="1 2">EAF2021</strain>
    </source>
</reference>
<accession>A0ABR2L5I8</accession>